<dbReference type="AlphaFoldDB" id="A0A971S0L6"/>
<dbReference type="InterPro" id="IPR000581">
    <property type="entry name" value="ILV_EDD_N"/>
</dbReference>
<dbReference type="InterPro" id="IPR004404">
    <property type="entry name" value="DihydroxyA_deHydtase"/>
</dbReference>
<evidence type="ECO:0000256" key="5">
    <source>
        <dbReference type="ARBA" id="ARBA00022723"/>
    </source>
</evidence>
<feature type="domain" description="Dihydroxy-acid/6-phosphogluconate dehydratase N-terminal" evidence="16">
    <location>
        <begin position="31"/>
        <end position="347"/>
    </location>
</feature>
<feature type="active site" description="Proton acceptor" evidence="15">
    <location>
        <position position="468"/>
    </location>
</feature>
<feature type="binding site" evidence="15">
    <location>
        <position position="120"/>
    </location>
    <ligand>
        <name>Mg(2+)</name>
        <dbReference type="ChEBI" id="CHEBI:18420"/>
    </ligand>
</feature>
<dbReference type="InterPro" id="IPR020558">
    <property type="entry name" value="DiOHA_6PGluconate_deHydtase_CS"/>
</dbReference>
<evidence type="ECO:0000256" key="4">
    <source>
        <dbReference type="ARBA" id="ARBA00022714"/>
    </source>
</evidence>
<keyword evidence="10 15" id="KW-0100">Branched-chain amino acid biosynthesis</keyword>
<dbReference type="EC" id="4.2.1.9" evidence="14 15"/>
<dbReference type="InterPro" id="IPR037237">
    <property type="entry name" value="IlvD/EDD_N"/>
</dbReference>
<evidence type="ECO:0000256" key="8">
    <source>
        <dbReference type="ARBA" id="ARBA00023014"/>
    </source>
</evidence>
<dbReference type="SUPFAM" id="SSF143975">
    <property type="entry name" value="IlvD/EDD N-terminal domain-like"/>
    <property type="match status" value="1"/>
</dbReference>
<evidence type="ECO:0000256" key="15">
    <source>
        <dbReference type="HAMAP-Rule" id="MF_00012"/>
    </source>
</evidence>
<dbReference type="Proteomes" id="UP000777265">
    <property type="component" value="Unassembled WGS sequence"/>
</dbReference>
<dbReference type="GO" id="GO:0051537">
    <property type="term" value="F:2 iron, 2 sulfur cluster binding"/>
    <property type="evidence" value="ECO:0007669"/>
    <property type="project" value="UniProtKB-UniRule"/>
</dbReference>
<dbReference type="HAMAP" id="MF_00012">
    <property type="entry name" value="IlvD"/>
    <property type="match status" value="1"/>
</dbReference>
<evidence type="ECO:0000256" key="7">
    <source>
        <dbReference type="ARBA" id="ARBA00023004"/>
    </source>
</evidence>
<evidence type="ECO:0000256" key="10">
    <source>
        <dbReference type="ARBA" id="ARBA00023304"/>
    </source>
</evidence>
<evidence type="ECO:0000313" key="18">
    <source>
        <dbReference type="EMBL" id="NLW35221.1"/>
    </source>
</evidence>
<comment type="cofactor">
    <cofactor evidence="15">
        <name>[2Fe-2S] cluster</name>
        <dbReference type="ChEBI" id="CHEBI:190135"/>
    </cofactor>
    <text evidence="15">Binds 1 [2Fe-2S] cluster per subunit. This cluster acts as a Lewis acid cofactor.</text>
</comment>
<comment type="subunit">
    <text evidence="15">Homodimer.</text>
</comment>
<dbReference type="PANTHER" id="PTHR43661:SF3">
    <property type="entry name" value="D-XYLONATE DEHYDRATASE YAGF-RELATED"/>
    <property type="match status" value="1"/>
</dbReference>
<evidence type="ECO:0000259" key="17">
    <source>
        <dbReference type="Pfam" id="PF24877"/>
    </source>
</evidence>
<keyword evidence="3 15" id="KW-0028">Amino-acid biosynthesis</keyword>
<reference evidence="18" key="1">
    <citation type="journal article" date="2020" name="Biotechnol. Biofuels">
        <title>New insights from the biogas microbiome by comprehensive genome-resolved metagenomics of nearly 1600 species originating from multiple anaerobic digesters.</title>
        <authorList>
            <person name="Campanaro S."/>
            <person name="Treu L."/>
            <person name="Rodriguez-R L.M."/>
            <person name="Kovalovszki A."/>
            <person name="Ziels R.M."/>
            <person name="Maus I."/>
            <person name="Zhu X."/>
            <person name="Kougias P.G."/>
            <person name="Basile A."/>
            <person name="Luo G."/>
            <person name="Schluter A."/>
            <person name="Konstantinidis K.T."/>
            <person name="Angelidaki I."/>
        </authorList>
    </citation>
    <scope>NUCLEOTIDE SEQUENCE</scope>
    <source>
        <strain evidence="18">AS06rmzACSIP_7</strain>
    </source>
</reference>
<keyword evidence="6 15" id="KW-0460">Magnesium</keyword>
<dbReference type="NCBIfam" id="NF002068">
    <property type="entry name" value="PRK00911.1"/>
    <property type="match status" value="1"/>
</dbReference>
<comment type="caution">
    <text evidence="18">The sequence shown here is derived from an EMBL/GenBank/DDBJ whole genome shotgun (WGS) entry which is preliminary data.</text>
</comment>
<keyword evidence="5 15" id="KW-0479">Metal-binding</keyword>
<dbReference type="GO" id="GO:0000287">
    <property type="term" value="F:magnesium ion binding"/>
    <property type="evidence" value="ECO:0007669"/>
    <property type="project" value="UniProtKB-UniRule"/>
</dbReference>
<evidence type="ECO:0000256" key="3">
    <source>
        <dbReference type="ARBA" id="ARBA00022605"/>
    </source>
</evidence>
<keyword evidence="9 15" id="KW-0456">Lyase</keyword>
<evidence type="ECO:0000256" key="2">
    <source>
        <dbReference type="ARBA" id="ARBA00006486"/>
    </source>
</evidence>
<evidence type="ECO:0000259" key="16">
    <source>
        <dbReference type="Pfam" id="PF00920"/>
    </source>
</evidence>
<dbReference type="Gene3D" id="3.50.30.80">
    <property type="entry name" value="IlvD/EDD C-terminal domain-like"/>
    <property type="match status" value="1"/>
</dbReference>
<proteinExistence type="inferred from homology"/>
<sequence length="553" mass="58621">MRSDRMKKGIEKAPHRALFNAMGCLPDELERPIIGIANSANELIPGHIHLDRLCQAVKDGIRMAGGTPMEFSTIGICDGIAMNHEGMKYSLGSRELICDSVEVMAKAYPFDGLVLLPNCDKITPGMLMAAMRLNIPAIIVSGGPMLAGRFKGKSVDLISVFEGVGKIAGGLMTEDELHLLEQCACPGAGSCSGMFTANSMNCLSEALGIGLPGNGTVPAVHAGRIRLAKAAGQKVVGLVRDNIRPRDIMTLDAFKNAITVDMAFGGSSNTALHLPAIAHEGGITLPLAVFDEISEKVPHICNMSPAGPHHLEDLYEAGGVFGIIKELARKNLINTKCLTVAGGKLGDILKDAFIEDYEVIHSTDKPYHEKGGLAVLSGSLAPQGAVVKRIGVLESAWHFVGKVKVFESEEDAGAAIMAGEIEKGDAVIIRYEGPKGGPGMREMLTPTSILAGRGLDSSCALITDGRFSGGTRGLCIGHVSPEAAEGGPIAFVKDGDEIEIDLVKKTIDLHVSTTELEEREKAWERPEPKIKEGYMARYAKMVTSAATGAVFCE</sequence>
<organism evidence="18 19">
    <name type="scientific">Syntrophorhabdus aromaticivorans</name>
    <dbReference type="NCBI Taxonomy" id="328301"/>
    <lineage>
        <taxon>Bacteria</taxon>
        <taxon>Pseudomonadati</taxon>
        <taxon>Thermodesulfobacteriota</taxon>
        <taxon>Syntrophorhabdia</taxon>
        <taxon>Syntrophorhabdales</taxon>
        <taxon>Syntrophorhabdaceae</taxon>
        <taxon>Syntrophorhabdus</taxon>
    </lineage>
</organism>
<evidence type="ECO:0000256" key="13">
    <source>
        <dbReference type="ARBA" id="ARBA00029437"/>
    </source>
</evidence>
<dbReference type="Pfam" id="PF24877">
    <property type="entry name" value="ILV_EDD_C"/>
    <property type="match status" value="1"/>
</dbReference>
<feature type="domain" description="Dihydroxy-acid/6-phosphogluconate dehydratase C-terminal" evidence="17">
    <location>
        <begin position="358"/>
        <end position="549"/>
    </location>
</feature>
<name>A0A971S0L6_9BACT</name>
<feature type="modified residue" description="N6-carboxylysine" evidence="15">
    <location>
        <position position="121"/>
    </location>
</feature>
<accession>A0A971S0L6</accession>
<reference evidence="18" key="2">
    <citation type="submission" date="2020-01" db="EMBL/GenBank/DDBJ databases">
        <authorList>
            <person name="Campanaro S."/>
        </authorList>
    </citation>
    <scope>NUCLEOTIDE SEQUENCE</scope>
    <source>
        <strain evidence="18">AS06rmzACSIP_7</strain>
    </source>
</reference>
<dbReference type="GO" id="GO:0009099">
    <property type="term" value="P:L-valine biosynthetic process"/>
    <property type="evidence" value="ECO:0007669"/>
    <property type="project" value="UniProtKB-UniRule"/>
</dbReference>
<evidence type="ECO:0000256" key="6">
    <source>
        <dbReference type="ARBA" id="ARBA00022842"/>
    </source>
</evidence>
<comment type="pathway">
    <text evidence="12 15">Amino-acid biosynthesis; L-valine biosynthesis; L-valine from pyruvate: step 3/4.</text>
</comment>
<dbReference type="GO" id="GO:0005829">
    <property type="term" value="C:cytosol"/>
    <property type="evidence" value="ECO:0007669"/>
    <property type="project" value="TreeGrafter"/>
</dbReference>
<evidence type="ECO:0000256" key="9">
    <source>
        <dbReference type="ARBA" id="ARBA00023239"/>
    </source>
</evidence>
<dbReference type="GO" id="GO:0009097">
    <property type="term" value="P:isoleucine biosynthetic process"/>
    <property type="evidence" value="ECO:0007669"/>
    <property type="project" value="UniProtKB-UniRule"/>
</dbReference>
<keyword evidence="7 15" id="KW-0408">Iron</keyword>
<dbReference type="InterPro" id="IPR056740">
    <property type="entry name" value="ILV_EDD_C"/>
</dbReference>
<evidence type="ECO:0000256" key="1">
    <source>
        <dbReference type="ARBA" id="ARBA00001946"/>
    </source>
</evidence>
<comment type="catalytic activity">
    <reaction evidence="15">
        <text>(2R,3R)-2,3-dihydroxy-3-methylpentanoate = (S)-3-methyl-2-oxopentanoate + H2O</text>
        <dbReference type="Rhea" id="RHEA:27694"/>
        <dbReference type="ChEBI" id="CHEBI:15377"/>
        <dbReference type="ChEBI" id="CHEBI:35146"/>
        <dbReference type="ChEBI" id="CHEBI:49258"/>
        <dbReference type="EC" id="4.2.1.9"/>
    </reaction>
</comment>
<dbReference type="NCBIfam" id="TIGR00110">
    <property type="entry name" value="ilvD"/>
    <property type="match status" value="1"/>
</dbReference>
<dbReference type="SUPFAM" id="SSF52016">
    <property type="entry name" value="LeuD/IlvD-like"/>
    <property type="match status" value="1"/>
</dbReference>
<dbReference type="PROSITE" id="PS00887">
    <property type="entry name" value="ILVD_EDD_2"/>
    <property type="match status" value="1"/>
</dbReference>
<dbReference type="PANTHER" id="PTHR43661">
    <property type="entry name" value="D-XYLONATE DEHYDRATASE"/>
    <property type="match status" value="1"/>
</dbReference>
<comment type="caution">
    <text evidence="15">Lacks conserved residue(s) required for the propagation of feature annotation.</text>
</comment>
<dbReference type="FunFam" id="3.50.30.80:FF:000001">
    <property type="entry name" value="Dihydroxy-acid dehydratase"/>
    <property type="match status" value="1"/>
</dbReference>
<dbReference type="EMBL" id="JAAYEE010000115">
    <property type="protein sequence ID" value="NLW35221.1"/>
    <property type="molecule type" value="Genomic_DNA"/>
</dbReference>
<comment type="similarity">
    <text evidence="2 15">Belongs to the IlvD/Edd family.</text>
</comment>
<evidence type="ECO:0000256" key="12">
    <source>
        <dbReference type="ARBA" id="ARBA00029436"/>
    </source>
</evidence>
<dbReference type="GO" id="GO:0004160">
    <property type="term" value="F:dihydroxy-acid dehydratase activity"/>
    <property type="evidence" value="ECO:0007669"/>
    <property type="project" value="UniProtKB-UniRule"/>
</dbReference>
<evidence type="ECO:0000313" key="19">
    <source>
        <dbReference type="Proteomes" id="UP000777265"/>
    </source>
</evidence>
<feature type="binding site" description="via carbamate group" evidence="15">
    <location>
        <position position="121"/>
    </location>
    <ligand>
        <name>Mg(2+)</name>
        <dbReference type="ChEBI" id="CHEBI:18420"/>
    </ligand>
</feature>
<dbReference type="PROSITE" id="PS00886">
    <property type="entry name" value="ILVD_EDD_1"/>
    <property type="match status" value="1"/>
</dbReference>
<feature type="binding site" evidence="15">
    <location>
        <position position="442"/>
    </location>
    <ligand>
        <name>Mg(2+)</name>
        <dbReference type="ChEBI" id="CHEBI:18420"/>
    </ligand>
</feature>
<comment type="catalytic activity">
    <reaction evidence="11">
        <text>(2R)-2,3-dihydroxy-3-methylbutanoate = 3-methyl-2-oxobutanoate + H2O</text>
        <dbReference type="Rhea" id="RHEA:24809"/>
        <dbReference type="ChEBI" id="CHEBI:11851"/>
        <dbReference type="ChEBI" id="CHEBI:15377"/>
        <dbReference type="ChEBI" id="CHEBI:49072"/>
        <dbReference type="EC" id="4.2.1.9"/>
    </reaction>
    <physiologicalReaction direction="left-to-right" evidence="11">
        <dbReference type="Rhea" id="RHEA:24810"/>
    </physiologicalReaction>
</comment>
<dbReference type="Pfam" id="PF00920">
    <property type="entry name" value="ILVD_EDD_N"/>
    <property type="match status" value="1"/>
</dbReference>
<gene>
    <name evidence="15 18" type="primary">ilvD</name>
    <name evidence="18" type="ORF">GXY80_07045</name>
</gene>
<dbReference type="InterPro" id="IPR042096">
    <property type="entry name" value="Dihydro-acid_dehy_C"/>
</dbReference>
<comment type="function">
    <text evidence="15">Functions in the biosynthesis of branched-chain amino acids. Catalyzes the dehydration of (2R,3R)-2,3-dihydroxy-3-methylpentanoate (2,3-dihydroxy-3-methylvalerate) into 2-oxo-3-methylpentanoate (2-oxo-3-methylvalerate) and of (2R)-2,3-dihydroxy-3-methylbutanoate (2,3-dihydroxyisovalerate) into 2-oxo-3-methylbutanoate (2-oxoisovalerate), the penultimate precursor to L-isoleucine and L-valine, respectively.</text>
</comment>
<keyword evidence="4 15" id="KW-0001">2Fe-2S</keyword>
<comment type="cofactor">
    <cofactor evidence="1 15">
        <name>Mg(2+)</name>
        <dbReference type="ChEBI" id="CHEBI:18420"/>
    </cofactor>
</comment>
<feature type="binding site" evidence="15">
    <location>
        <position position="78"/>
    </location>
    <ligand>
        <name>Mg(2+)</name>
        <dbReference type="ChEBI" id="CHEBI:18420"/>
    </ligand>
</feature>
<keyword evidence="8 15" id="KW-0411">Iron-sulfur</keyword>
<protein>
    <recommendedName>
        <fullName evidence="14 15">Dihydroxy-acid dehydratase</fullName>
        <shortName evidence="15">DAD</shortName>
        <ecNumber evidence="14 15">4.2.1.9</ecNumber>
    </recommendedName>
</protein>
<evidence type="ECO:0000256" key="11">
    <source>
        <dbReference type="ARBA" id="ARBA00029304"/>
    </source>
</evidence>
<evidence type="ECO:0000256" key="14">
    <source>
        <dbReference type="ARBA" id="ARBA00029490"/>
    </source>
</evidence>
<comment type="pathway">
    <text evidence="13 15">Amino-acid biosynthesis; L-isoleucine biosynthesis; L-isoleucine from 2-oxobutanoate: step 3/4.</text>
</comment>